<keyword evidence="1" id="KW-0812">Transmembrane</keyword>
<dbReference type="RefSeq" id="WP_261599838.1">
    <property type="nucleotide sequence ID" value="NZ_CP104550.1"/>
</dbReference>
<dbReference type="Proteomes" id="UP001065373">
    <property type="component" value="Chromosome"/>
</dbReference>
<sequence>MKYLEEISMIIAASIMMLAVNWNPGIAMFLPLITIGRPSLKSVRMALLLVAVFTALILIQPMAGAAGINLPDELFRLVLLMLFIVMVALLIERVEKVRS</sequence>
<evidence type="ECO:0000256" key="1">
    <source>
        <dbReference type="SAM" id="Phobius"/>
    </source>
</evidence>
<accession>A0A9E7RUQ3</accession>
<name>A0A9E7RUQ3_METWO</name>
<gene>
    <name evidence="2" type="ORF">N5910_04290</name>
</gene>
<dbReference type="GeneID" id="75106444"/>
<reference evidence="2" key="1">
    <citation type="submission" date="2022-09" db="EMBL/GenBank/DDBJ databases">
        <title>Characterization of three MwoI isoschizomers from sequenced genome and metagenomes.</title>
        <authorList>
            <person name="Fomenkov A."/>
            <person name="Xu S.Y."/>
            <person name="Roberts R.J."/>
        </authorList>
    </citation>
    <scope>NUCLEOTIDE SEQUENCE</scope>
    <source>
        <strain evidence="2">DSM 2970</strain>
    </source>
</reference>
<organism evidence="2">
    <name type="scientific">Methanothermobacter wolfeii</name>
    <name type="common">Methanobacterium wolfei</name>
    <dbReference type="NCBI Taxonomy" id="145261"/>
    <lineage>
        <taxon>Archaea</taxon>
        <taxon>Methanobacteriati</taxon>
        <taxon>Methanobacteriota</taxon>
        <taxon>Methanomada group</taxon>
        <taxon>Methanobacteria</taxon>
        <taxon>Methanobacteriales</taxon>
        <taxon>Methanobacteriaceae</taxon>
        <taxon>Methanothermobacter</taxon>
    </lineage>
</organism>
<keyword evidence="1" id="KW-1133">Transmembrane helix</keyword>
<feature type="transmembrane region" description="Helical" evidence="1">
    <location>
        <begin position="6"/>
        <end position="33"/>
    </location>
</feature>
<feature type="transmembrane region" description="Helical" evidence="1">
    <location>
        <begin position="45"/>
        <end position="68"/>
    </location>
</feature>
<feature type="transmembrane region" description="Helical" evidence="1">
    <location>
        <begin position="74"/>
        <end position="91"/>
    </location>
</feature>
<proteinExistence type="predicted"/>
<dbReference type="EMBL" id="CP104550">
    <property type="protein sequence ID" value="UXH32508.1"/>
    <property type="molecule type" value="Genomic_DNA"/>
</dbReference>
<keyword evidence="1" id="KW-0472">Membrane</keyword>
<evidence type="ECO:0000313" key="2">
    <source>
        <dbReference type="EMBL" id="UXH32508.1"/>
    </source>
</evidence>
<dbReference type="AlphaFoldDB" id="A0A9E7RUQ3"/>
<protein>
    <submittedName>
        <fullName evidence="2">Uncharacterized protein</fullName>
    </submittedName>
</protein>